<dbReference type="OMA" id="NITTEWD"/>
<dbReference type="Gene3D" id="3.40.30.10">
    <property type="entry name" value="Glutaredoxin"/>
    <property type="match status" value="1"/>
</dbReference>
<dbReference type="GO" id="GO:0005737">
    <property type="term" value="C:cytoplasm"/>
    <property type="evidence" value="ECO:0007669"/>
    <property type="project" value="TreeGrafter"/>
</dbReference>
<dbReference type="STRING" id="5865.A7ATK8"/>
<dbReference type="GO" id="GO:0006457">
    <property type="term" value="P:protein folding"/>
    <property type="evidence" value="ECO:0007669"/>
    <property type="project" value="TreeGrafter"/>
</dbReference>
<dbReference type="PANTHER" id="PTHR45809:SF3">
    <property type="entry name" value="VIRAL IAP-ASSOCIATED FACTOR HOMOLOG"/>
    <property type="match status" value="1"/>
</dbReference>
<sequence>MSTTHPTNITTEWDDLQRKHGNLPKLEPEETNEVRDARMVEVAELELLREARLEAWKKKVHAKAQTTFGTPVAITDDTFVQEVTNASKATDGSIGQGVDIENAESDERTYNTNNVQPELLSNAGKYVPVLLVDDRKESVYLQGAWIELARRYPTIKFTTGSVSRILKCDSKNTCPPSSILLYFGGKCIMQTPALSILKGMSYDLTDASVEARVADALEVVLNSVSGHGGFLVRREGPSDSDSDSNSDDEERSSLKKAGNKFKREFLSRITGGKYKGDSDSDSDRESRSKTYTSWVLDRAIG</sequence>
<dbReference type="KEGG" id="bbo:BBOV_II003140"/>
<reference evidence="4" key="2">
    <citation type="journal article" date="2020" name="Data Brief">
        <title>Transcriptome dataset of Babesia bovis life stages within vertebrate and invertebrate hosts.</title>
        <authorList>
            <person name="Ueti M.W."/>
            <person name="Johnson W.C."/>
            <person name="Kappmeyer L.S."/>
            <person name="Herndon D.R."/>
            <person name="Mousel M.R."/>
            <person name="Reif K.E."/>
            <person name="Taus N.S."/>
            <person name="Ifeonu O.O."/>
            <person name="Silva J.C."/>
            <person name="Suarez C.E."/>
            <person name="Brayton K.A."/>
        </authorList>
    </citation>
    <scope>NUCLEOTIDE SEQUENCE [LARGE SCALE GENOMIC DNA]</scope>
</reference>
<evidence type="ECO:0000256" key="1">
    <source>
        <dbReference type="ARBA" id="ARBA00009686"/>
    </source>
</evidence>
<evidence type="ECO:0000313" key="4">
    <source>
        <dbReference type="Proteomes" id="UP000002173"/>
    </source>
</evidence>
<reference evidence="4" key="3">
    <citation type="journal article" date="2021" name="Int. J. Parasitol.">
        <title>Comparative analysis of gene expression between Babesia bovis blood stages and kinetes allowed by improved genome annotation.</title>
        <authorList>
            <person name="Ueti M.W."/>
            <person name="Johnson W.C."/>
            <person name="Kappmeyer L.S."/>
            <person name="Herndon D.R."/>
            <person name="Mousel M.R."/>
            <person name="Reif K.E."/>
            <person name="Taus N.S."/>
            <person name="Ifeonu O.O."/>
            <person name="Silva J.C."/>
            <person name="Suarez C.E."/>
            <person name="Brayton K.A."/>
        </authorList>
    </citation>
    <scope>NUCLEOTIDE SEQUENCE [LARGE SCALE GENOMIC DNA]</scope>
</reference>
<dbReference type="SUPFAM" id="SSF52833">
    <property type="entry name" value="Thioredoxin-like"/>
    <property type="match status" value="1"/>
</dbReference>
<dbReference type="AlphaFoldDB" id="A7ATK8"/>
<dbReference type="InterPro" id="IPR036249">
    <property type="entry name" value="Thioredoxin-like_sf"/>
</dbReference>
<evidence type="ECO:0000313" key="3">
    <source>
        <dbReference type="EMBL" id="EDO06269.1"/>
    </source>
</evidence>
<organism evidence="3 4">
    <name type="scientific">Babesia bovis</name>
    <dbReference type="NCBI Taxonomy" id="5865"/>
    <lineage>
        <taxon>Eukaryota</taxon>
        <taxon>Sar</taxon>
        <taxon>Alveolata</taxon>
        <taxon>Apicomplexa</taxon>
        <taxon>Aconoidasida</taxon>
        <taxon>Piroplasmida</taxon>
        <taxon>Babesiidae</taxon>
        <taxon>Babesia</taxon>
    </lineage>
</organism>
<feature type="compositionally biased region" description="Basic and acidic residues" evidence="2">
    <location>
        <begin position="274"/>
        <end position="288"/>
    </location>
</feature>
<dbReference type="PANTHER" id="PTHR45809">
    <property type="entry name" value="VIRAL IAP-ASSOCIATED FACTOR HOMOLOG"/>
    <property type="match status" value="1"/>
</dbReference>
<feature type="region of interest" description="Disordered" evidence="2">
    <location>
        <begin position="271"/>
        <end position="301"/>
    </location>
</feature>
<dbReference type="InterPro" id="IPR051498">
    <property type="entry name" value="Phosducin-like_chap/apop_reg"/>
</dbReference>
<feature type="compositionally biased region" description="Acidic residues" evidence="2">
    <location>
        <begin position="238"/>
        <end position="250"/>
    </location>
</feature>
<dbReference type="RefSeq" id="XP_001609837.1">
    <property type="nucleotide sequence ID" value="XM_001609787.1"/>
</dbReference>
<dbReference type="eggNOG" id="KOG3170">
    <property type="taxonomic scope" value="Eukaryota"/>
</dbReference>
<keyword evidence="4" id="KW-1185">Reference proteome</keyword>
<gene>
    <name evidence="3" type="ORF">BBOV_II003140</name>
</gene>
<dbReference type="InParanoid" id="A7ATK8"/>
<comment type="caution">
    <text evidence="3">The sequence shown here is derived from an EMBL/GenBank/DDBJ whole genome shotgun (WGS) entry which is preliminary data.</text>
</comment>
<name>A7ATK8_BABBO</name>
<dbReference type="VEuPathDB" id="PiroplasmaDB:BBOV_II003140"/>
<reference evidence="3 4" key="1">
    <citation type="journal article" date="2007" name="PLoS Pathog.">
        <title>Genome sequence of Babesia bovis and comparative analysis of apicomplexan hemoprotozoa.</title>
        <authorList>
            <person name="Brayton K.A."/>
            <person name="Lau A.O.T."/>
            <person name="Herndon D.R."/>
            <person name="Hannick L."/>
            <person name="Kappmeyer L.S."/>
            <person name="Berens S.J."/>
            <person name="Bidwell S.L."/>
            <person name="Brown W.C."/>
            <person name="Crabtree J."/>
            <person name="Fadrosh D."/>
            <person name="Feldblum T."/>
            <person name="Forberger H.A."/>
            <person name="Haas B.J."/>
            <person name="Howell J.M."/>
            <person name="Khouri H."/>
            <person name="Koo H."/>
            <person name="Mann D.J."/>
            <person name="Norimine J."/>
            <person name="Paulsen I.T."/>
            <person name="Radune D."/>
            <person name="Ren Q."/>
            <person name="Smith R.K. Jr."/>
            <person name="Suarez C.E."/>
            <person name="White O."/>
            <person name="Wortman J.R."/>
            <person name="Knowles D.P. Jr."/>
            <person name="McElwain T.F."/>
            <person name="Nene V.M."/>
        </authorList>
    </citation>
    <scope>NUCLEOTIDE SEQUENCE [LARGE SCALE GENOMIC DNA]</scope>
    <source>
        <strain evidence="3">T2Bo</strain>
    </source>
</reference>
<dbReference type="EMBL" id="AAXT01000003">
    <property type="protein sequence ID" value="EDO06269.1"/>
    <property type="molecule type" value="Genomic_DNA"/>
</dbReference>
<feature type="region of interest" description="Disordered" evidence="2">
    <location>
        <begin position="232"/>
        <end position="259"/>
    </location>
</feature>
<dbReference type="GeneID" id="5478066"/>
<accession>A7ATK8</accession>
<evidence type="ECO:0008006" key="5">
    <source>
        <dbReference type="Google" id="ProtNLM"/>
    </source>
</evidence>
<comment type="similarity">
    <text evidence="1">Belongs to the phosducin family.</text>
</comment>
<proteinExistence type="inferred from homology"/>
<evidence type="ECO:0000256" key="2">
    <source>
        <dbReference type="SAM" id="MobiDB-lite"/>
    </source>
</evidence>
<protein>
    <recommendedName>
        <fullName evidence="5">Phosducin thioredoxin-like domain-containing protein</fullName>
    </recommendedName>
</protein>
<dbReference type="Proteomes" id="UP000002173">
    <property type="component" value="Unassembled WGS sequence"/>
</dbReference>